<comment type="caution">
    <text evidence="2">The sequence shown here is derived from an EMBL/GenBank/DDBJ whole genome shotgun (WGS) entry which is preliminary data.</text>
</comment>
<dbReference type="EMBL" id="NDHI03003375">
    <property type="protein sequence ID" value="PNJ74455.1"/>
    <property type="molecule type" value="Genomic_DNA"/>
</dbReference>
<name>A0A2J8WXF0_PONAB</name>
<reference evidence="2" key="1">
    <citation type="submission" date="2017-12" db="EMBL/GenBank/DDBJ databases">
        <title>High-resolution comparative analysis of great ape genomes.</title>
        <authorList>
            <person name="Pollen A."/>
            <person name="Hastie A."/>
            <person name="Hormozdiari F."/>
            <person name="Dougherty M."/>
            <person name="Liu R."/>
            <person name="Chaisson M."/>
            <person name="Hoppe E."/>
            <person name="Hill C."/>
            <person name="Pang A."/>
            <person name="Hillier L."/>
            <person name="Baker C."/>
            <person name="Armstrong J."/>
            <person name="Shendure J."/>
            <person name="Paten B."/>
            <person name="Wilson R."/>
            <person name="Chao H."/>
            <person name="Schneider V."/>
            <person name="Ventura M."/>
            <person name="Kronenberg Z."/>
            <person name="Murali S."/>
            <person name="Gordon D."/>
            <person name="Cantsilieris S."/>
            <person name="Munson K."/>
            <person name="Nelson B."/>
            <person name="Raja A."/>
            <person name="Underwood J."/>
            <person name="Diekhans M."/>
            <person name="Fiddes I."/>
            <person name="Haussler D."/>
            <person name="Eichler E."/>
        </authorList>
    </citation>
    <scope>NUCLEOTIDE SEQUENCE [LARGE SCALE GENOMIC DNA]</scope>
    <source>
        <strain evidence="2">Susie</strain>
    </source>
</reference>
<feature type="coiled-coil region" evidence="1">
    <location>
        <begin position="31"/>
        <end position="111"/>
    </location>
</feature>
<dbReference type="AlphaFoldDB" id="A0A2J8WXF0"/>
<evidence type="ECO:0000256" key="1">
    <source>
        <dbReference type="SAM" id="Coils"/>
    </source>
</evidence>
<proteinExistence type="predicted"/>
<keyword evidence="1" id="KW-0175">Coiled coil</keyword>
<accession>A0A2J8WXF0</accession>
<organism evidence="2">
    <name type="scientific">Pongo abelii</name>
    <name type="common">Sumatran orangutan</name>
    <name type="synonym">Pongo pygmaeus abelii</name>
    <dbReference type="NCBI Taxonomy" id="9601"/>
    <lineage>
        <taxon>Eukaryota</taxon>
        <taxon>Metazoa</taxon>
        <taxon>Chordata</taxon>
        <taxon>Craniata</taxon>
        <taxon>Vertebrata</taxon>
        <taxon>Euteleostomi</taxon>
        <taxon>Mammalia</taxon>
        <taxon>Eutheria</taxon>
        <taxon>Euarchontoglires</taxon>
        <taxon>Primates</taxon>
        <taxon>Haplorrhini</taxon>
        <taxon>Catarrhini</taxon>
        <taxon>Hominidae</taxon>
        <taxon>Pongo</taxon>
    </lineage>
</organism>
<gene>
    <name evidence="2" type="ORF">CR201_G0006275</name>
</gene>
<feature type="non-terminal residue" evidence="2">
    <location>
        <position position="1"/>
    </location>
</feature>
<protein>
    <submittedName>
        <fullName evidence="2">KIF15 isoform 4</fullName>
    </submittedName>
</protein>
<evidence type="ECO:0000313" key="2">
    <source>
        <dbReference type="EMBL" id="PNJ74455.1"/>
    </source>
</evidence>
<sequence>SVKLEYSSFKTSQEKEFNKLSERHMHVQLQLDNLRLENEKLLESKACLQDSYDNLQEIMKFEIDQLSRNLQNCKKENETLKSDLNNLMELLEAEKERNNKLSLQFEEDKENSSKPWYTVVNVELTSS</sequence>